<dbReference type="GO" id="GO:0045259">
    <property type="term" value="C:proton-transporting ATP synthase complex"/>
    <property type="evidence" value="ECO:0007669"/>
    <property type="project" value="UniProtKB-KW"/>
</dbReference>
<dbReference type="GO" id="GO:0046933">
    <property type="term" value="F:proton-transporting ATP synthase activity, rotational mechanism"/>
    <property type="evidence" value="ECO:0007669"/>
    <property type="project" value="UniProtKB-UniRule"/>
</dbReference>
<keyword evidence="4 8" id="KW-0406">Ion transport</keyword>
<keyword evidence="6 8" id="KW-0139">CF(1)</keyword>
<dbReference type="AlphaFoldDB" id="A0A2U2N2S5"/>
<dbReference type="NCBIfam" id="TIGR01145">
    <property type="entry name" value="ATP_synt_delta"/>
    <property type="match status" value="1"/>
</dbReference>
<name>A0A2U2N2S5_9GAMM</name>
<dbReference type="InterPro" id="IPR000711">
    <property type="entry name" value="ATPase_OSCP/dsu"/>
</dbReference>
<evidence type="ECO:0000256" key="6">
    <source>
        <dbReference type="ARBA" id="ARBA00023196"/>
    </source>
</evidence>
<dbReference type="SUPFAM" id="SSF47928">
    <property type="entry name" value="N-terminal domain of the delta subunit of the F1F0-ATP synthase"/>
    <property type="match status" value="1"/>
</dbReference>
<comment type="subcellular location">
    <subcellularLocation>
        <location evidence="8">Cell membrane</location>
        <topology evidence="8">Peripheral membrane protein</topology>
    </subcellularLocation>
    <subcellularLocation>
        <location evidence="1">Membrane</location>
    </subcellularLocation>
</comment>
<comment type="function">
    <text evidence="8">This protein is part of the stalk that links CF(0) to CF(1). It either transmits conformational changes from CF(0) to CF(1) or is implicated in proton conduction.</text>
</comment>
<dbReference type="HAMAP" id="MF_01416">
    <property type="entry name" value="ATP_synth_delta_bact"/>
    <property type="match status" value="1"/>
</dbReference>
<sequence length="178" mass="19643">MAQSTTVARPYAEAVFDLARERKELPAWSDALDLAAAVVADERVAAALRSPRLDDERKAQLIIDIGGEHLGETVRNFIRLLVERDRILLLPEIAAQYRALRAEHERTLEARLITAQPVDEGVRERLEGALSTRLERKVTLASEIDESLIGGAIVRAGDMVIDGSVRGRLTRLTGALSR</sequence>
<comment type="function">
    <text evidence="8">F(1)F(0) ATP synthase produces ATP from ADP in the presence of a proton or sodium gradient. F-type ATPases consist of two structural domains, F(1) containing the extramembraneous catalytic core and F(0) containing the membrane proton channel, linked together by a central stalk and a peripheral stalk. During catalysis, ATP synthesis in the catalytic domain of F(1) is coupled via a rotary mechanism of the central stalk subunits to proton translocation.</text>
</comment>
<accession>A0A2U2N2S5</accession>
<dbReference type="PANTHER" id="PTHR11910">
    <property type="entry name" value="ATP SYNTHASE DELTA CHAIN"/>
    <property type="match status" value="1"/>
</dbReference>
<evidence type="ECO:0000256" key="1">
    <source>
        <dbReference type="ARBA" id="ARBA00004370"/>
    </source>
</evidence>
<dbReference type="InterPro" id="IPR026015">
    <property type="entry name" value="ATP_synth_OSCP/delta_N_sf"/>
</dbReference>
<dbReference type="Proteomes" id="UP000245474">
    <property type="component" value="Unassembled WGS sequence"/>
</dbReference>
<keyword evidence="3 8" id="KW-0375">Hydrogen ion transport</keyword>
<dbReference type="PRINTS" id="PR00125">
    <property type="entry name" value="ATPASEDELTA"/>
</dbReference>
<evidence type="ECO:0000256" key="5">
    <source>
        <dbReference type="ARBA" id="ARBA00023136"/>
    </source>
</evidence>
<dbReference type="InterPro" id="IPR020781">
    <property type="entry name" value="ATPase_OSCP/d_CS"/>
</dbReference>
<evidence type="ECO:0000256" key="4">
    <source>
        <dbReference type="ARBA" id="ARBA00023065"/>
    </source>
</evidence>
<gene>
    <name evidence="8" type="primary">atpH</name>
    <name evidence="9" type="ORF">DEM34_08680</name>
</gene>
<keyword evidence="5 8" id="KW-0472">Membrane</keyword>
<comment type="similarity">
    <text evidence="8">Belongs to the ATPase delta chain family.</text>
</comment>
<proteinExistence type="inferred from homology"/>
<dbReference type="GO" id="GO:0005886">
    <property type="term" value="C:plasma membrane"/>
    <property type="evidence" value="ECO:0007669"/>
    <property type="project" value="UniProtKB-SubCell"/>
</dbReference>
<keyword evidence="2 8" id="KW-0813">Transport</keyword>
<evidence type="ECO:0000256" key="3">
    <source>
        <dbReference type="ARBA" id="ARBA00022781"/>
    </source>
</evidence>
<dbReference type="PROSITE" id="PS00389">
    <property type="entry name" value="ATPASE_DELTA"/>
    <property type="match status" value="1"/>
</dbReference>
<keyword evidence="7 8" id="KW-0066">ATP synthesis</keyword>
<keyword evidence="10" id="KW-1185">Reference proteome</keyword>
<dbReference type="Gene3D" id="1.10.520.20">
    <property type="entry name" value="N-terminal domain of the delta subunit of the F1F0-ATP synthase"/>
    <property type="match status" value="1"/>
</dbReference>
<evidence type="ECO:0000313" key="9">
    <source>
        <dbReference type="EMBL" id="PWG63373.1"/>
    </source>
</evidence>
<protein>
    <recommendedName>
        <fullName evidence="8">ATP synthase subunit delta</fullName>
    </recommendedName>
    <alternativeName>
        <fullName evidence="8">ATP synthase F(1) sector subunit delta</fullName>
    </alternativeName>
    <alternativeName>
        <fullName evidence="8">F-type ATPase subunit delta</fullName>
        <shortName evidence="8">F-ATPase subunit delta</shortName>
    </alternativeName>
</protein>
<dbReference type="OrthoDB" id="9816221at2"/>
<evidence type="ECO:0000256" key="2">
    <source>
        <dbReference type="ARBA" id="ARBA00022448"/>
    </source>
</evidence>
<dbReference type="RefSeq" id="WP_109678283.1">
    <property type="nucleotide sequence ID" value="NZ_CP086615.1"/>
</dbReference>
<reference evidence="9 10" key="1">
    <citation type="submission" date="2018-05" db="EMBL/GenBank/DDBJ databases">
        <title>Spiribacter halobius sp. nov., a moderately halophilic bacterium isolated from marine solar saltern.</title>
        <authorList>
            <person name="Zheng W.-S."/>
            <person name="Lu D.-C."/>
            <person name="Du Z.-J."/>
        </authorList>
    </citation>
    <scope>NUCLEOTIDE SEQUENCE [LARGE SCALE GENOMIC DNA]</scope>
    <source>
        <strain evidence="9 10">E85</strain>
    </source>
</reference>
<evidence type="ECO:0000256" key="7">
    <source>
        <dbReference type="ARBA" id="ARBA00023310"/>
    </source>
</evidence>
<dbReference type="Pfam" id="PF00213">
    <property type="entry name" value="OSCP"/>
    <property type="match status" value="1"/>
</dbReference>
<organism evidence="9 10">
    <name type="scientific">Sediminicurvatus halobius</name>
    <dbReference type="NCBI Taxonomy" id="2182432"/>
    <lineage>
        <taxon>Bacteria</taxon>
        <taxon>Pseudomonadati</taxon>
        <taxon>Pseudomonadota</taxon>
        <taxon>Gammaproteobacteria</taxon>
        <taxon>Chromatiales</taxon>
        <taxon>Ectothiorhodospiraceae</taxon>
        <taxon>Sediminicurvatus</taxon>
    </lineage>
</organism>
<comment type="caution">
    <text evidence="9">The sequence shown here is derived from an EMBL/GenBank/DDBJ whole genome shotgun (WGS) entry which is preliminary data.</text>
</comment>
<keyword evidence="8" id="KW-1003">Cell membrane</keyword>
<dbReference type="EMBL" id="QFFI01000011">
    <property type="protein sequence ID" value="PWG63373.1"/>
    <property type="molecule type" value="Genomic_DNA"/>
</dbReference>
<evidence type="ECO:0000256" key="8">
    <source>
        <dbReference type="HAMAP-Rule" id="MF_01416"/>
    </source>
</evidence>
<evidence type="ECO:0000313" key="10">
    <source>
        <dbReference type="Proteomes" id="UP000245474"/>
    </source>
</evidence>
<dbReference type="NCBIfam" id="NF004402">
    <property type="entry name" value="PRK05758.2-2"/>
    <property type="match status" value="1"/>
</dbReference>